<name>A0AAQ3KNC7_9LILI</name>
<proteinExistence type="predicted"/>
<sequence length="286" mass="32204">MGCVSSKILNRSLSFQEEVKNRLKRRTKGVEELVNSNNGGDQLFALLRTAYPAVPRKIMPPEEPEKNSSSLPVDHNESDVEIINTWELLAGLDEEKVVEHQKQQSENDEHNNEEYKFIVSDGSSTSTSSSSVSAEKDKEEKITRSRSIHTVEEFDAMEKEKQENEDRATKSNCRGNEAENEITSRKGAKRKALAKDLAALKVPAFEFTKTGSLREWIQRGGQVTSPGSYVTPKFGNFAAREPKFGKKTEDDLVVFDPEMVAQFEQAMIQLATDEEFVLRQIVERSG</sequence>
<evidence type="ECO:0000256" key="1">
    <source>
        <dbReference type="SAM" id="MobiDB-lite"/>
    </source>
</evidence>
<reference evidence="2 3" key="1">
    <citation type="submission" date="2023-10" db="EMBL/GenBank/DDBJ databases">
        <title>Chromosome-scale genome assembly provides insights into flower coloration mechanisms of Canna indica.</title>
        <authorList>
            <person name="Li C."/>
        </authorList>
    </citation>
    <scope>NUCLEOTIDE SEQUENCE [LARGE SCALE GENOMIC DNA]</scope>
    <source>
        <tissue evidence="2">Flower</tissue>
    </source>
</reference>
<feature type="compositionally biased region" description="Low complexity" evidence="1">
    <location>
        <begin position="119"/>
        <end position="133"/>
    </location>
</feature>
<evidence type="ECO:0000313" key="3">
    <source>
        <dbReference type="Proteomes" id="UP001327560"/>
    </source>
</evidence>
<feature type="region of interest" description="Disordered" evidence="1">
    <location>
        <begin position="119"/>
        <end position="184"/>
    </location>
</feature>
<dbReference type="Proteomes" id="UP001327560">
    <property type="component" value="Chromosome 6"/>
</dbReference>
<evidence type="ECO:0000313" key="2">
    <source>
        <dbReference type="EMBL" id="WOL12078.1"/>
    </source>
</evidence>
<keyword evidence="3" id="KW-1185">Reference proteome</keyword>
<protein>
    <submittedName>
        <fullName evidence="2">Uncharacterized protein</fullName>
    </submittedName>
</protein>
<organism evidence="2 3">
    <name type="scientific">Canna indica</name>
    <name type="common">Indian-shot</name>
    <dbReference type="NCBI Taxonomy" id="4628"/>
    <lineage>
        <taxon>Eukaryota</taxon>
        <taxon>Viridiplantae</taxon>
        <taxon>Streptophyta</taxon>
        <taxon>Embryophyta</taxon>
        <taxon>Tracheophyta</taxon>
        <taxon>Spermatophyta</taxon>
        <taxon>Magnoliopsida</taxon>
        <taxon>Liliopsida</taxon>
        <taxon>Zingiberales</taxon>
        <taxon>Cannaceae</taxon>
        <taxon>Canna</taxon>
    </lineage>
</organism>
<dbReference type="AlphaFoldDB" id="A0AAQ3KNC7"/>
<feature type="compositionally biased region" description="Basic and acidic residues" evidence="1">
    <location>
        <begin position="134"/>
        <end position="169"/>
    </location>
</feature>
<dbReference type="EMBL" id="CP136895">
    <property type="protein sequence ID" value="WOL12078.1"/>
    <property type="molecule type" value="Genomic_DNA"/>
</dbReference>
<gene>
    <name evidence="2" type="ORF">Cni_G20842</name>
</gene>
<accession>A0AAQ3KNC7</accession>